<dbReference type="InterPro" id="IPR006674">
    <property type="entry name" value="HD_domain"/>
</dbReference>
<dbReference type="GO" id="GO:0016787">
    <property type="term" value="F:hydrolase activity"/>
    <property type="evidence" value="ECO:0007669"/>
    <property type="project" value="UniProtKB-KW"/>
</dbReference>
<evidence type="ECO:0000259" key="1">
    <source>
        <dbReference type="Pfam" id="PF01966"/>
    </source>
</evidence>
<sequence>MSGNFNRDSAWELVKKYNEEPFHLHHAVTVEGVMRYYAEKHGYDPDFWGLAGLLHDVDFEKWPEEHCKKAPELLAEINTPEELVHAVCSHGYGICVDVEPTHEMEKFLFASDELTGLIGAATLLRPSRSCKDMDVKSVKKKFKDKKFAAGCDRDVIKRGADMMGVELNELFEIVLEAMQSMPDAEELNAQNGIN</sequence>
<reference evidence="3" key="1">
    <citation type="submission" date="2018-02" db="EMBL/GenBank/DDBJ databases">
        <authorList>
            <person name="Holder M.E."/>
            <person name="Ajami N.J."/>
            <person name="Petrosino J.F."/>
        </authorList>
    </citation>
    <scope>NUCLEOTIDE SEQUENCE [LARGE SCALE GENOMIC DNA]</scope>
    <source>
        <strain evidence="3">CCUG 47132</strain>
    </source>
</reference>
<dbReference type="KEGG" id="mdv:C5Q96_05025"/>
<organism evidence="2 3">
    <name type="scientific">Mogibacterium diversum</name>
    <dbReference type="NCBI Taxonomy" id="114527"/>
    <lineage>
        <taxon>Bacteria</taxon>
        <taxon>Bacillati</taxon>
        <taxon>Bacillota</taxon>
        <taxon>Clostridia</taxon>
        <taxon>Peptostreptococcales</taxon>
        <taxon>Anaerovoracaceae</taxon>
        <taxon>Mogibacterium</taxon>
    </lineage>
</organism>
<dbReference type="OrthoDB" id="9801160at2"/>
<evidence type="ECO:0000313" key="3">
    <source>
        <dbReference type="Proteomes" id="UP000237883"/>
    </source>
</evidence>
<dbReference type="AlphaFoldDB" id="A0A2S0L4N0"/>
<dbReference type="PANTHER" id="PTHR38659">
    <property type="entry name" value="METAL-DEPENDENT PHOSPHOHYDROLASE"/>
    <property type="match status" value="1"/>
</dbReference>
<proteinExistence type="predicted"/>
<dbReference type="SUPFAM" id="SSF109604">
    <property type="entry name" value="HD-domain/PDEase-like"/>
    <property type="match status" value="1"/>
</dbReference>
<protein>
    <submittedName>
        <fullName evidence="2">Hydrolase</fullName>
    </submittedName>
</protein>
<gene>
    <name evidence="2" type="ORF">C5Q96_05025</name>
</gene>
<dbReference type="Pfam" id="PF01966">
    <property type="entry name" value="HD"/>
    <property type="match status" value="1"/>
</dbReference>
<dbReference type="RefSeq" id="WP_106057314.1">
    <property type="nucleotide sequence ID" value="NZ_CP027228.1"/>
</dbReference>
<accession>A0A2S0L4N0</accession>
<dbReference type="Proteomes" id="UP000237883">
    <property type="component" value="Chromosome"/>
</dbReference>
<dbReference type="EMBL" id="CP027228">
    <property type="protein sequence ID" value="AVM48241.1"/>
    <property type="molecule type" value="Genomic_DNA"/>
</dbReference>
<dbReference type="PANTHER" id="PTHR38659:SF2">
    <property type="entry name" value="HDIG DOMAIN PROTEIN"/>
    <property type="match status" value="1"/>
</dbReference>
<dbReference type="Gene3D" id="1.10.3210.10">
    <property type="entry name" value="Hypothetical protein af1432"/>
    <property type="match status" value="1"/>
</dbReference>
<name>A0A2S0L4N0_9FIRM</name>
<feature type="domain" description="HD" evidence="1">
    <location>
        <begin position="25"/>
        <end position="94"/>
    </location>
</feature>
<evidence type="ECO:0000313" key="2">
    <source>
        <dbReference type="EMBL" id="AVM48241.1"/>
    </source>
</evidence>
<keyword evidence="3" id="KW-1185">Reference proteome</keyword>
<keyword evidence="2" id="KW-0378">Hydrolase</keyword>
<dbReference type="GeneID" id="78391623"/>